<comment type="caution">
    <text evidence="1">The sequence shown here is derived from an EMBL/GenBank/DDBJ whole genome shotgun (WGS) entry which is preliminary data.</text>
</comment>
<sequence>MHTGKIYGTCFRNDPDRPLVYGEMNLINPPRQRLRGEPKKEGIPVEPVIVGFCGTDHELMMMGKRGLLGPKFPEGQDRLINGHEGVVWVPSQNRFAIVLIRGGDSIDPTRYTEDESYFEYGCDQADGLFCDRMYVNPDMLLEIPDGHVHNGLLDLSFAKKMVFPDPFACMLFQLERMEDLGSAHLFRQTARRLGCGEEQARAAAKDEIFERTVIFGLGTTGMFIGDIIRRAHPDAKIVFVARSPEDSPKVQFALKQAGGIYVRNCHGKPEELAADICKALGGRATVFIGVSGSTAEHEIAFTHRVLGCNGLYNSFSLGPKITFDTMPFGFENHLIFGSINFRQDHMEKAIRMLAQSPYDRIVELISRDEFAADPIGAYENRIYCKNAPMKTAVIWNQDKINMEG</sequence>
<dbReference type="Proteomes" id="UP000192328">
    <property type="component" value="Unassembled WGS sequence"/>
</dbReference>
<dbReference type="EMBL" id="FWXZ01000003">
    <property type="protein sequence ID" value="SMC66733.1"/>
    <property type="molecule type" value="Genomic_DNA"/>
</dbReference>
<accession>A0AC61PM11</accession>
<reference evidence="1" key="1">
    <citation type="submission" date="2017-04" db="EMBL/GenBank/DDBJ databases">
        <authorList>
            <person name="Varghese N."/>
            <person name="Submissions S."/>
        </authorList>
    </citation>
    <scope>NUCLEOTIDE SEQUENCE</scope>
    <source>
        <strain evidence="1">WTE2008</strain>
    </source>
</reference>
<proteinExistence type="predicted"/>
<evidence type="ECO:0000313" key="1">
    <source>
        <dbReference type="EMBL" id="SMC66733.1"/>
    </source>
</evidence>
<name>A0AC61PM11_9FIRM</name>
<gene>
    <name evidence="1" type="ORF">SAMN06297397_1862</name>
</gene>
<organism evidence="1 2">
    <name type="scientific">Aristaeella lactis</name>
    <dbReference type="NCBI Taxonomy" id="3046383"/>
    <lineage>
        <taxon>Bacteria</taxon>
        <taxon>Bacillati</taxon>
        <taxon>Bacillota</taxon>
        <taxon>Clostridia</taxon>
        <taxon>Eubacteriales</taxon>
        <taxon>Aristaeellaceae</taxon>
        <taxon>Aristaeella</taxon>
    </lineage>
</organism>
<keyword evidence="2" id="KW-1185">Reference proteome</keyword>
<evidence type="ECO:0000313" key="2">
    <source>
        <dbReference type="Proteomes" id="UP000192328"/>
    </source>
</evidence>
<protein>
    <submittedName>
        <fullName evidence="1">Threonine dehydrogenase</fullName>
    </submittedName>
</protein>